<evidence type="ECO:0000256" key="1">
    <source>
        <dbReference type="SAM" id="MobiDB-lite"/>
    </source>
</evidence>
<name>A0A2T2NS91_CORCC</name>
<accession>A0A2T2NS91</accession>
<dbReference type="Proteomes" id="UP000240883">
    <property type="component" value="Unassembled WGS sequence"/>
</dbReference>
<dbReference type="OrthoDB" id="3937014at2759"/>
<feature type="region of interest" description="Disordered" evidence="1">
    <location>
        <begin position="315"/>
        <end position="383"/>
    </location>
</feature>
<dbReference type="AlphaFoldDB" id="A0A2T2NS91"/>
<protein>
    <recommendedName>
        <fullName evidence="4">Fungal N-terminal domain-containing protein</fullName>
    </recommendedName>
</protein>
<organism evidence="2 3">
    <name type="scientific">Corynespora cassiicola Philippines</name>
    <dbReference type="NCBI Taxonomy" id="1448308"/>
    <lineage>
        <taxon>Eukaryota</taxon>
        <taxon>Fungi</taxon>
        <taxon>Dikarya</taxon>
        <taxon>Ascomycota</taxon>
        <taxon>Pezizomycotina</taxon>
        <taxon>Dothideomycetes</taxon>
        <taxon>Pleosporomycetidae</taxon>
        <taxon>Pleosporales</taxon>
        <taxon>Corynesporascaceae</taxon>
        <taxon>Corynespora</taxon>
    </lineage>
</organism>
<keyword evidence="3" id="KW-1185">Reference proteome</keyword>
<sequence>MPVKWLSYRAQSGALKKGWNTTHSHSVPLCCCITTRGLNFRWIHVVLEASLFILTPVFSSFCRTPLQFLDEMATVGDIFDIADILRRAWDLYRGCLDAASEMKDAASHIHHMTVVLQDIHVAISTNRMPFIHLQHDQAKTRTHSLKANIKLCEKSLVKMGRLLDKYRSQGRHSISRWDQLRWSDHGKKELTDAKADMIFATTVLNTSLQTANIDSLSRLEDMISAIGRKLALCEIVESKGSTRKASDDGDKDAIPKGIVFASLVITKLRNMLHSIRIRKAITANTVARLQKTLDNIRVRRIVRRNTPTAIDTHAMIAGTPGKHPGPRARKCLSRTNSGFESGKIKSPSRKRLPNQLANQPTRPKQAVRARTPSPDPSQFSPRPIRRVGTARRIAAQINAKAADLPHTTAFYQLWVVKSGSLMYFKSVPKWDPCKRGQLQIRNMARIFKEANQTDRECRALEKKDKRVSLKLKDLNDIERKKDRGLKWHFVVGRVMVREPGNVIAEKSFLIFVRR</sequence>
<evidence type="ECO:0008006" key="4">
    <source>
        <dbReference type="Google" id="ProtNLM"/>
    </source>
</evidence>
<reference evidence="2 3" key="1">
    <citation type="journal article" date="2018" name="Front. Microbiol.">
        <title>Genome-Wide Analysis of Corynespora cassiicola Leaf Fall Disease Putative Effectors.</title>
        <authorList>
            <person name="Lopez D."/>
            <person name="Ribeiro S."/>
            <person name="Label P."/>
            <person name="Fumanal B."/>
            <person name="Venisse J.S."/>
            <person name="Kohler A."/>
            <person name="de Oliveira R.R."/>
            <person name="Labutti K."/>
            <person name="Lipzen A."/>
            <person name="Lail K."/>
            <person name="Bauer D."/>
            <person name="Ohm R.A."/>
            <person name="Barry K.W."/>
            <person name="Spatafora J."/>
            <person name="Grigoriev I.V."/>
            <person name="Martin F.M."/>
            <person name="Pujade-Renaud V."/>
        </authorList>
    </citation>
    <scope>NUCLEOTIDE SEQUENCE [LARGE SCALE GENOMIC DNA]</scope>
    <source>
        <strain evidence="2 3">Philippines</strain>
    </source>
</reference>
<evidence type="ECO:0000313" key="2">
    <source>
        <dbReference type="EMBL" id="PSN68273.1"/>
    </source>
</evidence>
<dbReference type="EMBL" id="KZ678134">
    <property type="protein sequence ID" value="PSN68273.1"/>
    <property type="molecule type" value="Genomic_DNA"/>
</dbReference>
<evidence type="ECO:0000313" key="3">
    <source>
        <dbReference type="Proteomes" id="UP000240883"/>
    </source>
</evidence>
<gene>
    <name evidence="2" type="ORF">BS50DRAFT_360249</name>
</gene>
<proteinExistence type="predicted"/>